<evidence type="ECO:0000313" key="2">
    <source>
        <dbReference type="Proteomes" id="UP000077701"/>
    </source>
</evidence>
<dbReference type="SUPFAM" id="SSF47781">
    <property type="entry name" value="RuvA domain 2-like"/>
    <property type="match status" value="1"/>
</dbReference>
<reference evidence="2" key="2">
    <citation type="submission" date="2016-04" db="EMBL/GenBank/DDBJ databases">
        <title>Planomonospora sphaerica JCM9374 whole genome shotgun sequence.</title>
        <authorList>
            <person name="Suzuki T."/>
            <person name="Dohra H."/>
            <person name="Kodani S."/>
        </authorList>
    </citation>
    <scope>NUCLEOTIDE SEQUENCE [LARGE SCALE GENOMIC DNA]</scope>
    <source>
        <strain evidence="2">JCM 9374</strain>
    </source>
</reference>
<dbReference type="Gene3D" id="1.10.150.20">
    <property type="entry name" value="5' to 3' exonuclease, C-terminal subdomain"/>
    <property type="match status" value="2"/>
</dbReference>
<accession>A0A171DIX8</accession>
<dbReference type="AlphaFoldDB" id="A0A171DIX8"/>
<dbReference type="RefSeq" id="WP_231647474.1">
    <property type="nucleotide sequence ID" value="NZ_BDCX01000011.1"/>
</dbReference>
<reference evidence="1 2" key="1">
    <citation type="journal article" date="2016" name="Genome Announc.">
        <title>Draft Genome Sequence of Planomonospora sphaerica JCM9374, a Rare Actinomycete.</title>
        <authorList>
            <person name="Dohra H."/>
            <person name="Suzuki T."/>
            <person name="Inoue Y."/>
            <person name="Kodani S."/>
        </authorList>
    </citation>
    <scope>NUCLEOTIDE SEQUENCE [LARGE SCALE GENOMIC DNA]</scope>
    <source>
        <strain evidence="1 2">JCM 9374</strain>
    </source>
</reference>
<comment type="caution">
    <text evidence="1">The sequence shown here is derived from an EMBL/GenBank/DDBJ whole genome shotgun (WGS) entry which is preliminary data.</text>
</comment>
<evidence type="ECO:0000313" key="1">
    <source>
        <dbReference type="EMBL" id="GAT68822.1"/>
    </source>
</evidence>
<dbReference type="EMBL" id="BDCX01000011">
    <property type="protein sequence ID" value="GAT68822.1"/>
    <property type="molecule type" value="Genomic_DNA"/>
</dbReference>
<organism evidence="1 2">
    <name type="scientific">Planomonospora sphaerica</name>
    <dbReference type="NCBI Taxonomy" id="161355"/>
    <lineage>
        <taxon>Bacteria</taxon>
        <taxon>Bacillati</taxon>
        <taxon>Actinomycetota</taxon>
        <taxon>Actinomycetes</taxon>
        <taxon>Streptosporangiales</taxon>
        <taxon>Streptosporangiaceae</taxon>
        <taxon>Planomonospora</taxon>
    </lineage>
</organism>
<protein>
    <submittedName>
        <fullName evidence="1">NAD-dependent DNA ligase LigA</fullName>
    </submittedName>
</protein>
<keyword evidence="1" id="KW-0436">Ligase</keyword>
<name>A0A171DIX8_9ACTN</name>
<dbReference type="InterPro" id="IPR010994">
    <property type="entry name" value="RuvA_2-like"/>
</dbReference>
<dbReference type="STRING" id="161355.PS9374_04487"/>
<dbReference type="GO" id="GO:0016874">
    <property type="term" value="F:ligase activity"/>
    <property type="evidence" value="ECO:0007669"/>
    <property type="project" value="UniProtKB-KW"/>
</dbReference>
<proteinExistence type="predicted"/>
<sequence length="116" mass="12684">MRGRACRVLASITYAAGRDQLDIETLAASRIQQLLDAGFITDFADLFTVTREQLLTLERMGATSADKLLAVIETAKTRPLNRVFCALGVRGTGRSMSRRIARYFGSMEAILAVEAA</sequence>
<dbReference type="Proteomes" id="UP000077701">
    <property type="component" value="Unassembled WGS sequence"/>
</dbReference>
<gene>
    <name evidence="1" type="ORF">PS9374_04487</name>
</gene>
<keyword evidence="2" id="KW-1185">Reference proteome</keyword>